<comment type="caution">
    <text evidence="3">The sequence shown here is derived from an EMBL/GenBank/DDBJ whole genome shotgun (WGS) entry which is preliminary data.</text>
</comment>
<accession>A0ABR3TU15</accession>
<feature type="compositionally biased region" description="Gly residues" evidence="2">
    <location>
        <begin position="446"/>
        <end position="471"/>
    </location>
</feature>
<comment type="similarity">
    <text evidence="1">Belongs to the phospholipid scramblase family.</text>
</comment>
<organism evidence="3 4">
    <name type="scientific">Diplodia intermedia</name>
    <dbReference type="NCBI Taxonomy" id="856260"/>
    <lineage>
        <taxon>Eukaryota</taxon>
        <taxon>Fungi</taxon>
        <taxon>Dikarya</taxon>
        <taxon>Ascomycota</taxon>
        <taxon>Pezizomycotina</taxon>
        <taxon>Dothideomycetes</taxon>
        <taxon>Dothideomycetes incertae sedis</taxon>
        <taxon>Botryosphaeriales</taxon>
        <taxon>Botryosphaeriaceae</taxon>
        <taxon>Diplodia</taxon>
    </lineage>
</organism>
<evidence type="ECO:0000256" key="1">
    <source>
        <dbReference type="ARBA" id="ARBA00005350"/>
    </source>
</evidence>
<dbReference type="Proteomes" id="UP001521184">
    <property type="component" value="Unassembled WGS sequence"/>
</dbReference>
<feature type="region of interest" description="Disordered" evidence="2">
    <location>
        <begin position="400"/>
        <end position="477"/>
    </location>
</feature>
<dbReference type="Pfam" id="PF03803">
    <property type="entry name" value="Scramblase"/>
    <property type="match status" value="2"/>
</dbReference>
<evidence type="ECO:0008006" key="5">
    <source>
        <dbReference type="Google" id="ProtNLM"/>
    </source>
</evidence>
<reference evidence="3 4" key="1">
    <citation type="journal article" date="2023" name="Plant Dis.">
        <title>First Report of Diplodia intermedia Causing Canker and Dieback Diseases on Apple Trees in Canada.</title>
        <authorList>
            <person name="Ellouze W."/>
            <person name="Ilyukhin E."/>
            <person name="Sulman M."/>
            <person name="Ali S."/>
        </authorList>
    </citation>
    <scope>NUCLEOTIDE SEQUENCE [LARGE SCALE GENOMIC DNA]</scope>
    <source>
        <strain evidence="3 4">M45-28</strain>
    </source>
</reference>
<feature type="region of interest" description="Disordered" evidence="2">
    <location>
        <begin position="270"/>
        <end position="307"/>
    </location>
</feature>
<evidence type="ECO:0000256" key="2">
    <source>
        <dbReference type="SAM" id="MobiDB-lite"/>
    </source>
</evidence>
<dbReference type="InterPro" id="IPR005552">
    <property type="entry name" value="Scramblase"/>
</dbReference>
<dbReference type="PANTHER" id="PTHR23248:SF9">
    <property type="entry name" value="PHOSPHOLIPID SCRAMBLASE"/>
    <property type="match status" value="1"/>
</dbReference>
<keyword evidence="4" id="KW-1185">Reference proteome</keyword>
<name>A0ABR3TU15_9PEZI</name>
<feature type="compositionally biased region" description="Low complexity" evidence="2">
    <location>
        <begin position="292"/>
        <end position="305"/>
    </location>
</feature>
<evidence type="ECO:0000313" key="3">
    <source>
        <dbReference type="EMBL" id="KAL1644461.1"/>
    </source>
</evidence>
<dbReference type="PANTHER" id="PTHR23248">
    <property type="entry name" value="PHOSPHOLIPID SCRAMBLASE-RELATED"/>
    <property type="match status" value="1"/>
</dbReference>
<dbReference type="EMBL" id="JAKEKT020000023">
    <property type="protein sequence ID" value="KAL1644461.1"/>
    <property type="molecule type" value="Genomic_DNA"/>
</dbReference>
<evidence type="ECO:0000313" key="4">
    <source>
        <dbReference type="Proteomes" id="UP001521184"/>
    </source>
</evidence>
<gene>
    <name evidence="3" type="ORF">SLS58_004375</name>
</gene>
<proteinExistence type="inferred from homology"/>
<sequence>MSILANSTIVVQRQLEMMNVLMGFEQANRYVIMDGQGNHIGYLAEQENGFGGTMARQMFKTHRSFTTHVFDKNEREVLRFHRPFSWINSKIRIYDCINGTDEQYASSDALNGTSVTSLVSQTSAQVSPLPLSAMRIIGETQQQWAPLRRKYNLFLARDSSTIHSLDSHIPELTSGDLPLSSSKALQPAPSSPNPTAAADHQSFLQFAHVNEPWLSWDFTLRSDSDQLLGSVNRNFGGFAREIFTDTGVYALRMDAAALAQEPQHLISNTAAAAAAAQHQNPGDAEKKSLAEQQQQHETSVQQQQQPGMTLDQRAVMLATAVSIDFDYFSRHSGAASGGFFGMPIPIWFPGGGGAAAEGAAAGGAAEGAVTAAAAGEGEAAAAAAAGAGTMVGYEAMQRGRGGAGGGGAADDASPVANEPWAGGAPGQSGQQQGNEVWGEQDPWSGWGKGDGGPPTSGGSGGGGGDGGGGGFDFDDFF</sequence>
<protein>
    <recommendedName>
        <fullName evidence="5">Scramblase family protein</fullName>
    </recommendedName>
</protein>
<feature type="region of interest" description="Disordered" evidence="2">
    <location>
        <begin position="178"/>
        <end position="197"/>
    </location>
</feature>